<feature type="compositionally biased region" description="Basic and acidic residues" evidence="1">
    <location>
        <begin position="70"/>
        <end position="81"/>
    </location>
</feature>
<accession>A0A5B0S8H5</accession>
<comment type="caution">
    <text evidence="2">The sequence shown here is derived from an EMBL/GenBank/DDBJ whole genome shotgun (WGS) entry which is preliminary data.</text>
</comment>
<feature type="region of interest" description="Disordered" evidence="1">
    <location>
        <begin position="70"/>
        <end position="104"/>
    </location>
</feature>
<sequence length="104" mass="11498">MLAARLANGQSSESFEFIKDVILLISSPNHYGCLDVFESSDISSRDEQQLDGDTTGAGILCLSECDPVRDAIRRPDPDPRALPHRRSRQSLTGSSGRLPHRPRH</sequence>
<protein>
    <submittedName>
        <fullName evidence="2">Uncharacterized protein</fullName>
    </submittedName>
</protein>
<dbReference type="EMBL" id="VDEP01000070">
    <property type="protein sequence ID" value="KAA1133775.1"/>
    <property type="molecule type" value="Genomic_DNA"/>
</dbReference>
<proteinExistence type="predicted"/>
<evidence type="ECO:0000256" key="1">
    <source>
        <dbReference type="SAM" id="MobiDB-lite"/>
    </source>
</evidence>
<gene>
    <name evidence="2" type="ORF">PGTUg99_016786</name>
</gene>
<name>A0A5B0S8H5_PUCGR</name>
<reference evidence="2 3" key="1">
    <citation type="submission" date="2019-05" db="EMBL/GenBank/DDBJ databases">
        <title>Emergence of the Ug99 lineage of the wheat stem rust pathogen through somatic hybridization.</title>
        <authorList>
            <person name="Li F."/>
            <person name="Upadhyaya N.M."/>
            <person name="Sperschneider J."/>
            <person name="Matny O."/>
            <person name="Nguyen-Phuc H."/>
            <person name="Mago R."/>
            <person name="Raley C."/>
            <person name="Miller M.E."/>
            <person name="Silverstein K.A.T."/>
            <person name="Henningsen E."/>
            <person name="Hirsch C.D."/>
            <person name="Visser B."/>
            <person name="Pretorius Z.A."/>
            <person name="Steffenson B.J."/>
            <person name="Schwessinger B."/>
            <person name="Dodds P.N."/>
            <person name="Figueroa M."/>
        </authorList>
    </citation>
    <scope>NUCLEOTIDE SEQUENCE [LARGE SCALE GENOMIC DNA]</scope>
    <source>
        <strain evidence="2 3">Ug99</strain>
    </source>
</reference>
<evidence type="ECO:0000313" key="3">
    <source>
        <dbReference type="Proteomes" id="UP000325313"/>
    </source>
</evidence>
<dbReference type="Proteomes" id="UP000325313">
    <property type="component" value="Unassembled WGS sequence"/>
</dbReference>
<organism evidence="2 3">
    <name type="scientific">Puccinia graminis f. sp. tritici</name>
    <dbReference type="NCBI Taxonomy" id="56615"/>
    <lineage>
        <taxon>Eukaryota</taxon>
        <taxon>Fungi</taxon>
        <taxon>Dikarya</taxon>
        <taxon>Basidiomycota</taxon>
        <taxon>Pucciniomycotina</taxon>
        <taxon>Pucciniomycetes</taxon>
        <taxon>Pucciniales</taxon>
        <taxon>Pucciniaceae</taxon>
        <taxon>Puccinia</taxon>
    </lineage>
</organism>
<evidence type="ECO:0000313" key="2">
    <source>
        <dbReference type="EMBL" id="KAA1133775.1"/>
    </source>
</evidence>
<dbReference type="AlphaFoldDB" id="A0A5B0S8H5"/>